<protein>
    <submittedName>
        <fullName evidence="1">Uncharacterized protein</fullName>
    </submittedName>
</protein>
<accession>A0ACC2WHL6</accession>
<name>A0ACC2WHL6_9TREE</name>
<organism evidence="1 2">
    <name type="scientific">Naganishia cerealis</name>
    <dbReference type="NCBI Taxonomy" id="610337"/>
    <lineage>
        <taxon>Eukaryota</taxon>
        <taxon>Fungi</taxon>
        <taxon>Dikarya</taxon>
        <taxon>Basidiomycota</taxon>
        <taxon>Agaricomycotina</taxon>
        <taxon>Tremellomycetes</taxon>
        <taxon>Filobasidiales</taxon>
        <taxon>Filobasidiaceae</taxon>
        <taxon>Naganishia</taxon>
    </lineage>
</organism>
<proteinExistence type="predicted"/>
<sequence length="766" mass="82744">MKALRRSLNSDRSHHSQPSATHVSSPSLTRPSTGGQPRSPPPHHPASSSAALPSIPASARVAPPQKVIKAMQTHRSDIPMIMSYERGDFFYVTGELPADEKCSEGWYQALSELHVATRLREAIIRSRDLEAAFHAPISRNFIKEDGRRRRLPAAAAAAVLILFREYPQAATVQDGSIAVVPLSARKSKLTMSCDNLNPVHYLPFAAAAAAAATAGGATSAPLSRQASQQPSLIGHNPSTAPVSAPPSMLDGNVSAKSDPSAAGNSKGKTQPFVAKPIGRLGGPGLIPVSFVEIRDPVTSRPIENVEQILKQGQVQRIEEWKSATARYKESSIPLGSLGDFRNVGVGGDGFLQQGRGDEGVDQQQVIPSPLLMNGDIISTHVKSFHYEANAYWFRINALFLPDDPQAPAISLVLYRLYEDFYNFQITLLDLFPREAGRTTRASDVSRITGNRKSASGYSGTTGRILPYMPGPCDRVDVDITNERRKELDLYLYELLELRSHGGGYILRHDHVLGFFTPGSGDMTDTLDREEAITIAKQVAEAGAAAKRAIIAESHSRGSSMRQSVNNATTAGLDDRMSAIRLTDGDQHRSYSQQAHSRSASVDHSQQDHDSSHSVIGARIPGAAATSPVQRTGIPQTASSGNSFGRAAAGHVSTPSSAGGHNTTCAPSQSATAPQAAYIKIKILDRHTDDMVAVRVPPKVTYAQLLDKVRSRFFAEISVLQYRVGQGRIPGTATSSVDAGQDFGDVMDDRTLWEWLETHEKYVLYAE</sequence>
<keyword evidence="2" id="KW-1185">Reference proteome</keyword>
<dbReference type="Proteomes" id="UP001241377">
    <property type="component" value="Unassembled WGS sequence"/>
</dbReference>
<evidence type="ECO:0000313" key="1">
    <source>
        <dbReference type="EMBL" id="KAJ9110840.1"/>
    </source>
</evidence>
<evidence type="ECO:0000313" key="2">
    <source>
        <dbReference type="Proteomes" id="UP001241377"/>
    </source>
</evidence>
<reference evidence="1" key="1">
    <citation type="submission" date="2023-04" db="EMBL/GenBank/DDBJ databases">
        <title>Draft Genome sequencing of Naganishia species isolated from polar environments using Oxford Nanopore Technology.</title>
        <authorList>
            <person name="Leo P."/>
            <person name="Venkateswaran K."/>
        </authorList>
    </citation>
    <scope>NUCLEOTIDE SEQUENCE</scope>
    <source>
        <strain evidence="1">MNA-CCFEE 5261</strain>
    </source>
</reference>
<dbReference type="EMBL" id="JASBWR010000010">
    <property type="protein sequence ID" value="KAJ9110840.1"/>
    <property type="molecule type" value="Genomic_DNA"/>
</dbReference>
<comment type="caution">
    <text evidence="1">The sequence shown here is derived from an EMBL/GenBank/DDBJ whole genome shotgun (WGS) entry which is preliminary data.</text>
</comment>
<gene>
    <name evidence="1" type="ORF">QFC19_001349</name>
</gene>